<dbReference type="STRING" id="1631249.BQ8794_320059"/>
<evidence type="ECO:0000313" key="1">
    <source>
        <dbReference type="EMBL" id="SIT57237.1"/>
    </source>
</evidence>
<sequence>MSAVQAMLGSIGDATVGGRVFLHYF</sequence>
<dbReference type="EMBL" id="FTPD01000026">
    <property type="protein sequence ID" value="SIT57237.1"/>
    <property type="molecule type" value="Genomic_DNA"/>
</dbReference>
<name>A0A1R3VBD3_9HYPH</name>
<keyword evidence="2" id="KW-1185">Reference proteome</keyword>
<dbReference type="Proteomes" id="UP000188388">
    <property type="component" value="Unassembled WGS sequence"/>
</dbReference>
<organism evidence="1 2">
    <name type="scientific">Mesorhizobium prunaredense</name>
    <dbReference type="NCBI Taxonomy" id="1631249"/>
    <lineage>
        <taxon>Bacteria</taxon>
        <taxon>Pseudomonadati</taxon>
        <taxon>Pseudomonadota</taxon>
        <taxon>Alphaproteobacteria</taxon>
        <taxon>Hyphomicrobiales</taxon>
        <taxon>Phyllobacteriaceae</taxon>
        <taxon>Mesorhizobium</taxon>
    </lineage>
</organism>
<evidence type="ECO:0000313" key="2">
    <source>
        <dbReference type="Proteomes" id="UP000188388"/>
    </source>
</evidence>
<proteinExistence type="predicted"/>
<accession>A0A1R3VBD3</accession>
<dbReference type="AlphaFoldDB" id="A0A1R3VBD3"/>
<reference evidence="2" key="1">
    <citation type="submission" date="2017-01" db="EMBL/GenBank/DDBJ databases">
        <authorList>
            <person name="Brunel B."/>
        </authorList>
    </citation>
    <scope>NUCLEOTIDE SEQUENCE [LARGE SCALE GENOMIC DNA]</scope>
</reference>
<protein>
    <submittedName>
        <fullName evidence="1">Uncharacterized protein</fullName>
    </submittedName>
</protein>
<gene>
    <name evidence="1" type="ORF">BQ8794_320059</name>
</gene>